<protein>
    <submittedName>
        <fullName evidence="1">Uncharacterized protein</fullName>
    </submittedName>
</protein>
<sequence>MDQTMEDMKFIGFSGIFSQSFKTIFTWKKTFAQITLTLILPLAFTFISHMYISNQFFNQIEKNPYQLLTGAFDCYQSYYHTEASPADWRNYFLFKSITIATVTVLSVLSTATVVYTIASVYTGRDVTYRKSMKVIPKVWKRLTVTFLCMLLTLFGYSLIASVLIFICNAGDEYLATNNIFLLAVSIVYVYGFLYLITVCQIANVVSVLESSYGIKAMIKSTDLMNGKRKTALTTSYVLYLILACVVFVYMPLVLHNKADLADVWRVVIGVVCGVLLVILFLVVMVTQTLLYLVCKSHHREVIDPVSLSTFLSAYLSDSRPVFRTGEDIQLGRPQNQPGSQV</sequence>
<keyword evidence="2" id="KW-1185">Reference proteome</keyword>
<dbReference type="Proteomes" id="UP001056120">
    <property type="component" value="Linkage Group LG27"/>
</dbReference>
<gene>
    <name evidence="1" type="ORF">L1987_79766</name>
</gene>
<reference evidence="1 2" key="2">
    <citation type="journal article" date="2022" name="Mol. Ecol. Resour.">
        <title>The genomes of chicory, endive, great burdock and yacon provide insights into Asteraceae paleo-polyploidization history and plant inulin production.</title>
        <authorList>
            <person name="Fan W."/>
            <person name="Wang S."/>
            <person name="Wang H."/>
            <person name="Wang A."/>
            <person name="Jiang F."/>
            <person name="Liu H."/>
            <person name="Zhao H."/>
            <person name="Xu D."/>
            <person name="Zhang Y."/>
        </authorList>
    </citation>
    <scope>NUCLEOTIDE SEQUENCE [LARGE SCALE GENOMIC DNA]</scope>
    <source>
        <strain evidence="2">cv. Yunnan</strain>
        <tissue evidence="1">Leaves</tissue>
    </source>
</reference>
<organism evidence="1 2">
    <name type="scientific">Smallanthus sonchifolius</name>
    <dbReference type="NCBI Taxonomy" id="185202"/>
    <lineage>
        <taxon>Eukaryota</taxon>
        <taxon>Viridiplantae</taxon>
        <taxon>Streptophyta</taxon>
        <taxon>Embryophyta</taxon>
        <taxon>Tracheophyta</taxon>
        <taxon>Spermatophyta</taxon>
        <taxon>Magnoliopsida</taxon>
        <taxon>eudicotyledons</taxon>
        <taxon>Gunneridae</taxon>
        <taxon>Pentapetalae</taxon>
        <taxon>asterids</taxon>
        <taxon>campanulids</taxon>
        <taxon>Asterales</taxon>
        <taxon>Asteraceae</taxon>
        <taxon>Asteroideae</taxon>
        <taxon>Heliantheae alliance</taxon>
        <taxon>Millerieae</taxon>
        <taxon>Smallanthus</taxon>
    </lineage>
</organism>
<reference evidence="2" key="1">
    <citation type="journal article" date="2022" name="Mol. Ecol. Resour.">
        <title>The genomes of chicory, endive, great burdock and yacon provide insights into Asteraceae palaeo-polyploidization history and plant inulin production.</title>
        <authorList>
            <person name="Fan W."/>
            <person name="Wang S."/>
            <person name="Wang H."/>
            <person name="Wang A."/>
            <person name="Jiang F."/>
            <person name="Liu H."/>
            <person name="Zhao H."/>
            <person name="Xu D."/>
            <person name="Zhang Y."/>
        </authorList>
    </citation>
    <scope>NUCLEOTIDE SEQUENCE [LARGE SCALE GENOMIC DNA]</scope>
    <source>
        <strain evidence="2">cv. Yunnan</strain>
    </source>
</reference>
<comment type="caution">
    <text evidence="1">The sequence shown here is derived from an EMBL/GenBank/DDBJ whole genome shotgun (WGS) entry which is preliminary data.</text>
</comment>
<name>A0ACB8YLV0_9ASTR</name>
<dbReference type="EMBL" id="CM042044">
    <property type="protein sequence ID" value="KAI3686096.1"/>
    <property type="molecule type" value="Genomic_DNA"/>
</dbReference>
<proteinExistence type="predicted"/>
<accession>A0ACB8YLV0</accession>
<evidence type="ECO:0000313" key="2">
    <source>
        <dbReference type="Proteomes" id="UP001056120"/>
    </source>
</evidence>
<evidence type="ECO:0000313" key="1">
    <source>
        <dbReference type="EMBL" id="KAI3686096.1"/>
    </source>
</evidence>